<feature type="transmembrane region" description="Helical" evidence="1">
    <location>
        <begin position="340"/>
        <end position="359"/>
    </location>
</feature>
<proteinExistence type="predicted"/>
<keyword evidence="3" id="KW-1185">Reference proteome</keyword>
<protein>
    <recommendedName>
        <fullName evidence="4">Transmembrane protein</fullName>
    </recommendedName>
</protein>
<gene>
    <name evidence="2" type="ORF">THRCLA_01413</name>
</gene>
<evidence type="ECO:0000256" key="1">
    <source>
        <dbReference type="SAM" id="Phobius"/>
    </source>
</evidence>
<evidence type="ECO:0008006" key="4">
    <source>
        <dbReference type="Google" id="ProtNLM"/>
    </source>
</evidence>
<dbReference type="EMBL" id="JNBS01000331">
    <property type="protein sequence ID" value="OQS06548.1"/>
    <property type="molecule type" value="Genomic_DNA"/>
</dbReference>
<organism evidence="2 3">
    <name type="scientific">Thraustotheca clavata</name>
    <dbReference type="NCBI Taxonomy" id="74557"/>
    <lineage>
        <taxon>Eukaryota</taxon>
        <taxon>Sar</taxon>
        <taxon>Stramenopiles</taxon>
        <taxon>Oomycota</taxon>
        <taxon>Saprolegniomycetes</taxon>
        <taxon>Saprolegniales</taxon>
        <taxon>Achlyaceae</taxon>
        <taxon>Thraustotheca</taxon>
    </lineage>
</organism>
<sequence>MNLILTPMKTYLTESFPWQLQTHSYLPYTNFTSWNTATLELYQAIEAELPEYSNVYHDSNFGMVIIRHRVKCMHNILLPGIPGAVFYGATMRSVLSHISGFNETDMFKLKNWHNKGACLLIELFGFSFGEQCLWITASDEKANINYACTIYQRLGLGWFTFAFRTAVTIYISYLLWYKYYKHIYSLEQHLRQYGHHRCISNDKISYELIIGDPTAPLLMNKWISWALFLDIWFGLGEIFIAIILSSQTDDIPTLLTSFMYLTRLVWNAYMIICFTNLFLKRFAMEHNFIPLDPTYIAIFVGIYSPIFAWVGGNIECVMNVLHYLVECMVPIESKTHCVDVALVIIFYLVCIGALPILYGRFIPQWNAKKVAPLNAKFASSFRYNNFKNRVFLALTGTSHYKKESNVCSLGGTIYTFLVANPRYMRFPTLCCRAADCFLLCINDKLLSEKIRISLLKLLDTSLKTNESSIEEATFSTPFIVHQLHIKPKKLTSKVQPRSKRKKSKQNNNVVIVKSTLPTAWCI</sequence>
<feature type="transmembrane region" description="Helical" evidence="1">
    <location>
        <begin position="156"/>
        <end position="176"/>
    </location>
</feature>
<comment type="caution">
    <text evidence="2">The sequence shown here is derived from an EMBL/GenBank/DDBJ whole genome shotgun (WGS) entry which is preliminary data.</text>
</comment>
<name>A0A1W0A8J2_9STRA</name>
<evidence type="ECO:0000313" key="2">
    <source>
        <dbReference type="EMBL" id="OQS06548.1"/>
    </source>
</evidence>
<feature type="transmembrane region" description="Helical" evidence="1">
    <location>
        <begin position="264"/>
        <end position="283"/>
    </location>
</feature>
<evidence type="ECO:0000313" key="3">
    <source>
        <dbReference type="Proteomes" id="UP000243217"/>
    </source>
</evidence>
<keyword evidence="1" id="KW-1133">Transmembrane helix</keyword>
<dbReference type="AlphaFoldDB" id="A0A1W0A8J2"/>
<feature type="transmembrane region" description="Helical" evidence="1">
    <location>
        <begin position="222"/>
        <end position="244"/>
    </location>
</feature>
<accession>A0A1W0A8J2</accession>
<feature type="transmembrane region" description="Helical" evidence="1">
    <location>
        <begin position="295"/>
        <end position="320"/>
    </location>
</feature>
<keyword evidence="1" id="KW-0472">Membrane</keyword>
<dbReference type="Proteomes" id="UP000243217">
    <property type="component" value="Unassembled WGS sequence"/>
</dbReference>
<keyword evidence="1" id="KW-0812">Transmembrane</keyword>
<reference evidence="2 3" key="1">
    <citation type="journal article" date="2014" name="Genome Biol. Evol.">
        <title>The secreted proteins of Achlya hypogyna and Thraustotheca clavata identify the ancestral oomycete secretome and reveal gene acquisitions by horizontal gene transfer.</title>
        <authorList>
            <person name="Misner I."/>
            <person name="Blouin N."/>
            <person name="Leonard G."/>
            <person name="Richards T.A."/>
            <person name="Lane C.E."/>
        </authorList>
    </citation>
    <scope>NUCLEOTIDE SEQUENCE [LARGE SCALE GENOMIC DNA]</scope>
    <source>
        <strain evidence="2 3">ATCC 34112</strain>
    </source>
</reference>